<organism evidence="9 10">
    <name type="scientific">Lentithecium fluviatile CBS 122367</name>
    <dbReference type="NCBI Taxonomy" id="1168545"/>
    <lineage>
        <taxon>Eukaryota</taxon>
        <taxon>Fungi</taxon>
        <taxon>Dikarya</taxon>
        <taxon>Ascomycota</taxon>
        <taxon>Pezizomycotina</taxon>
        <taxon>Dothideomycetes</taxon>
        <taxon>Pleosporomycetidae</taxon>
        <taxon>Pleosporales</taxon>
        <taxon>Massarineae</taxon>
        <taxon>Lentitheciaceae</taxon>
        <taxon>Lentithecium</taxon>
    </lineage>
</organism>
<dbReference type="Proteomes" id="UP000799291">
    <property type="component" value="Unassembled WGS sequence"/>
</dbReference>
<evidence type="ECO:0000313" key="9">
    <source>
        <dbReference type="EMBL" id="KAF2691539.1"/>
    </source>
</evidence>
<reference evidence="9" key="1">
    <citation type="journal article" date="2020" name="Stud. Mycol.">
        <title>101 Dothideomycetes genomes: a test case for predicting lifestyles and emergence of pathogens.</title>
        <authorList>
            <person name="Haridas S."/>
            <person name="Albert R."/>
            <person name="Binder M."/>
            <person name="Bloem J."/>
            <person name="Labutti K."/>
            <person name="Salamov A."/>
            <person name="Andreopoulos B."/>
            <person name="Baker S."/>
            <person name="Barry K."/>
            <person name="Bills G."/>
            <person name="Bluhm B."/>
            <person name="Cannon C."/>
            <person name="Castanera R."/>
            <person name="Culley D."/>
            <person name="Daum C."/>
            <person name="Ezra D."/>
            <person name="Gonzalez J."/>
            <person name="Henrissat B."/>
            <person name="Kuo A."/>
            <person name="Liang C."/>
            <person name="Lipzen A."/>
            <person name="Lutzoni F."/>
            <person name="Magnuson J."/>
            <person name="Mondo S."/>
            <person name="Nolan M."/>
            <person name="Ohm R."/>
            <person name="Pangilinan J."/>
            <person name="Park H.-J."/>
            <person name="Ramirez L."/>
            <person name="Alfaro M."/>
            <person name="Sun H."/>
            <person name="Tritt A."/>
            <person name="Yoshinaga Y."/>
            <person name="Zwiers L.-H."/>
            <person name="Turgeon B."/>
            <person name="Goodwin S."/>
            <person name="Spatafora J."/>
            <person name="Crous P."/>
            <person name="Grigoriev I."/>
        </authorList>
    </citation>
    <scope>NUCLEOTIDE SEQUENCE</scope>
    <source>
        <strain evidence="9">CBS 122367</strain>
    </source>
</reference>
<keyword evidence="1" id="KW-0479">Metal-binding</keyword>
<dbReference type="Pfam" id="PF00172">
    <property type="entry name" value="Zn_clus"/>
    <property type="match status" value="1"/>
</dbReference>
<dbReference type="SUPFAM" id="SSF57701">
    <property type="entry name" value="Zn2/Cys6 DNA-binding domain"/>
    <property type="match status" value="1"/>
</dbReference>
<gene>
    <name evidence="9" type="ORF">K458DRAFT_285900</name>
</gene>
<keyword evidence="5" id="KW-0804">Transcription</keyword>
<evidence type="ECO:0000256" key="3">
    <source>
        <dbReference type="ARBA" id="ARBA00023015"/>
    </source>
</evidence>
<dbReference type="EMBL" id="MU005569">
    <property type="protein sequence ID" value="KAF2691539.1"/>
    <property type="molecule type" value="Genomic_DNA"/>
</dbReference>
<evidence type="ECO:0000259" key="8">
    <source>
        <dbReference type="PROSITE" id="PS50048"/>
    </source>
</evidence>
<dbReference type="InterPro" id="IPR001138">
    <property type="entry name" value="Zn2Cys6_DnaBD"/>
</dbReference>
<dbReference type="GO" id="GO:0003677">
    <property type="term" value="F:DNA binding"/>
    <property type="evidence" value="ECO:0007669"/>
    <property type="project" value="UniProtKB-KW"/>
</dbReference>
<keyword evidence="6" id="KW-0539">Nucleus</keyword>
<evidence type="ECO:0000256" key="5">
    <source>
        <dbReference type="ARBA" id="ARBA00023163"/>
    </source>
</evidence>
<proteinExistence type="predicted"/>
<name>A0A6G1JN12_9PLEO</name>
<keyword evidence="4" id="KW-0238">DNA-binding</keyword>
<evidence type="ECO:0000256" key="7">
    <source>
        <dbReference type="SAM" id="MobiDB-lite"/>
    </source>
</evidence>
<protein>
    <recommendedName>
        <fullName evidence="8">Zn(2)-C6 fungal-type domain-containing protein</fullName>
    </recommendedName>
</protein>
<keyword evidence="2" id="KW-0862">Zinc</keyword>
<dbReference type="InterPro" id="IPR036864">
    <property type="entry name" value="Zn2-C6_fun-type_DNA-bd_sf"/>
</dbReference>
<feature type="domain" description="Zn(2)-C6 fungal-type" evidence="8">
    <location>
        <begin position="23"/>
        <end position="51"/>
    </location>
</feature>
<dbReference type="Gene3D" id="4.10.240.10">
    <property type="entry name" value="Zn(2)-C6 fungal-type DNA-binding domain"/>
    <property type="match status" value="1"/>
</dbReference>
<dbReference type="CDD" id="cd00067">
    <property type="entry name" value="GAL4"/>
    <property type="match status" value="1"/>
</dbReference>
<dbReference type="OrthoDB" id="2593732at2759"/>
<evidence type="ECO:0000256" key="2">
    <source>
        <dbReference type="ARBA" id="ARBA00022833"/>
    </source>
</evidence>
<feature type="compositionally biased region" description="Basic residues" evidence="7">
    <location>
        <begin position="9"/>
        <end position="19"/>
    </location>
</feature>
<dbReference type="SMART" id="SM00066">
    <property type="entry name" value="GAL4"/>
    <property type="match status" value="1"/>
</dbReference>
<keyword evidence="10" id="KW-1185">Reference proteome</keyword>
<dbReference type="PROSITE" id="PS50048">
    <property type="entry name" value="ZN2_CY6_FUNGAL_2"/>
    <property type="match status" value="1"/>
</dbReference>
<dbReference type="AlphaFoldDB" id="A0A6G1JN12"/>
<sequence>MNKNDYVRGKKRQRKRAPKAHSGCITCKTRRIKCDETKPDCRKCISTGRKCDGYVPITASKARESSSGPPGRPTSKGCTPYSVACSRKSIPVSHLFPLGISSNQLPGRAFHYFIHRSSIDLTGPLHSQVWQGYVLSVCTTSPAIQHAVAALSGFHERFSF</sequence>
<evidence type="ECO:0000313" key="10">
    <source>
        <dbReference type="Proteomes" id="UP000799291"/>
    </source>
</evidence>
<keyword evidence="3" id="KW-0805">Transcription regulation</keyword>
<dbReference type="PANTHER" id="PTHR36206">
    <property type="entry name" value="ASPERCRYPTIN BIOSYNTHESIS CLUSTER-SPECIFIC TRANSCRIPTION REGULATOR ATNN-RELATED"/>
    <property type="match status" value="1"/>
</dbReference>
<evidence type="ECO:0000256" key="1">
    <source>
        <dbReference type="ARBA" id="ARBA00022723"/>
    </source>
</evidence>
<dbReference type="InterPro" id="IPR052360">
    <property type="entry name" value="Transcr_Regulatory_Proteins"/>
</dbReference>
<evidence type="ECO:0000256" key="4">
    <source>
        <dbReference type="ARBA" id="ARBA00023125"/>
    </source>
</evidence>
<accession>A0A6G1JN12</accession>
<dbReference type="GO" id="GO:0008270">
    <property type="term" value="F:zinc ion binding"/>
    <property type="evidence" value="ECO:0007669"/>
    <property type="project" value="InterPro"/>
</dbReference>
<dbReference type="GO" id="GO:0000981">
    <property type="term" value="F:DNA-binding transcription factor activity, RNA polymerase II-specific"/>
    <property type="evidence" value="ECO:0007669"/>
    <property type="project" value="InterPro"/>
</dbReference>
<dbReference type="PANTHER" id="PTHR36206:SF16">
    <property type="entry name" value="TRANSCRIPTION FACTOR DOMAIN-CONTAINING PROTEIN-RELATED"/>
    <property type="match status" value="1"/>
</dbReference>
<dbReference type="PROSITE" id="PS00463">
    <property type="entry name" value="ZN2_CY6_FUNGAL_1"/>
    <property type="match status" value="1"/>
</dbReference>
<feature type="non-terminal residue" evidence="9">
    <location>
        <position position="160"/>
    </location>
</feature>
<evidence type="ECO:0000256" key="6">
    <source>
        <dbReference type="ARBA" id="ARBA00023242"/>
    </source>
</evidence>
<feature type="region of interest" description="Disordered" evidence="7">
    <location>
        <begin position="1"/>
        <end position="20"/>
    </location>
</feature>